<dbReference type="GO" id="GO:0004620">
    <property type="term" value="F:phospholipase activity"/>
    <property type="evidence" value="ECO:0007669"/>
    <property type="project" value="TreeGrafter"/>
</dbReference>
<dbReference type="Proteomes" id="UP000887565">
    <property type="component" value="Unplaced"/>
</dbReference>
<dbReference type="InterPro" id="IPR058055">
    <property type="entry name" value="PA-PLA1"/>
</dbReference>
<sequence>MRLISDKLLKQSYGHVQFRPMFLPVEWRLNLKLEGDLIEAITPNSLISVRYFLNNTAMDIMYYSSPTYQAEVPYD</sequence>
<dbReference type="OMA" id="NTAMDIM"/>
<evidence type="ECO:0000313" key="2">
    <source>
        <dbReference type="WBParaSite" id="nRc.2.0.1.t43006-RA"/>
    </source>
</evidence>
<evidence type="ECO:0000313" key="1">
    <source>
        <dbReference type="Proteomes" id="UP000887565"/>
    </source>
</evidence>
<dbReference type="AlphaFoldDB" id="A0A915KW29"/>
<name>A0A915KW29_ROMCU</name>
<dbReference type="PANTHER" id="PTHR23509">
    <property type="entry name" value="PA-PL1 PHOSPHOLIPASE FAMILY"/>
    <property type="match status" value="1"/>
</dbReference>
<dbReference type="WBParaSite" id="nRc.2.0.1.t43006-RA">
    <property type="protein sequence ID" value="nRc.2.0.1.t43006-RA"/>
    <property type="gene ID" value="nRc.2.0.1.g43006"/>
</dbReference>
<keyword evidence="1" id="KW-1185">Reference proteome</keyword>
<accession>A0A915KW29</accession>
<dbReference type="PANTHER" id="PTHR23509:SF48">
    <property type="entry name" value="INTRACELLULAR PHOSPHOLIPASE A1"/>
    <property type="match status" value="1"/>
</dbReference>
<reference evidence="2" key="1">
    <citation type="submission" date="2022-11" db="UniProtKB">
        <authorList>
            <consortium name="WormBaseParasite"/>
        </authorList>
    </citation>
    <scope>IDENTIFICATION</scope>
</reference>
<protein>
    <submittedName>
        <fullName evidence="2">Uncharacterized protein</fullName>
    </submittedName>
</protein>
<dbReference type="GO" id="GO:0005737">
    <property type="term" value="C:cytoplasm"/>
    <property type="evidence" value="ECO:0007669"/>
    <property type="project" value="TreeGrafter"/>
</dbReference>
<organism evidence="1 2">
    <name type="scientific">Romanomermis culicivorax</name>
    <name type="common">Nematode worm</name>
    <dbReference type="NCBI Taxonomy" id="13658"/>
    <lineage>
        <taxon>Eukaryota</taxon>
        <taxon>Metazoa</taxon>
        <taxon>Ecdysozoa</taxon>
        <taxon>Nematoda</taxon>
        <taxon>Enoplea</taxon>
        <taxon>Dorylaimia</taxon>
        <taxon>Mermithida</taxon>
        <taxon>Mermithoidea</taxon>
        <taxon>Mermithidae</taxon>
        <taxon>Romanomermis</taxon>
    </lineage>
</organism>
<proteinExistence type="predicted"/>